<feature type="transmembrane region" description="Helical" evidence="5">
    <location>
        <begin position="178"/>
        <end position="202"/>
    </location>
</feature>
<evidence type="ECO:0008006" key="8">
    <source>
        <dbReference type="Google" id="ProtNLM"/>
    </source>
</evidence>
<feature type="transmembrane region" description="Helical" evidence="5">
    <location>
        <begin position="105"/>
        <end position="125"/>
    </location>
</feature>
<sequence length="286" mass="32217">MMLRKIDRNLGFGQQAVDPGPPQLPTDIEAPLLPDAVLHDTMLPKNWPICIPIVRHRIFLDIPLVYQRFTKMAYIGWYLHSSAICTNLIAMIISAASGLTTFVNVLWAILMLLGIPVAFIVYFLLYSAFKREKTWMMVLWFFCYSCQIVYQIICAVGFKDGGAGAYMVYDADQAGKKILAIVLAVSLIIWIIVIIYSIVLIIRAGSVEYKIMGGNRAALASAGETAVDVARDNQEYLRQLANDNRDQIRQYAVDNREAIGQVAYENRRTLYDVGREVLDNPGPHQH</sequence>
<dbReference type="Pfam" id="PF04144">
    <property type="entry name" value="SCAMP"/>
    <property type="match status" value="1"/>
</dbReference>
<evidence type="ECO:0000256" key="4">
    <source>
        <dbReference type="ARBA" id="ARBA00023136"/>
    </source>
</evidence>
<evidence type="ECO:0000256" key="1">
    <source>
        <dbReference type="ARBA" id="ARBA00004141"/>
    </source>
</evidence>
<evidence type="ECO:0000256" key="3">
    <source>
        <dbReference type="ARBA" id="ARBA00022989"/>
    </source>
</evidence>
<dbReference type="OrthoDB" id="242866at2759"/>
<dbReference type="AlphaFoldDB" id="A0A2P6NTI6"/>
<dbReference type="GO" id="GO:0032588">
    <property type="term" value="C:trans-Golgi network membrane"/>
    <property type="evidence" value="ECO:0007669"/>
    <property type="project" value="TreeGrafter"/>
</dbReference>
<reference evidence="6 7" key="1">
    <citation type="journal article" date="2018" name="Genome Biol. Evol.">
        <title>Multiple Roots of Fruiting Body Formation in Amoebozoa.</title>
        <authorList>
            <person name="Hillmann F."/>
            <person name="Forbes G."/>
            <person name="Novohradska S."/>
            <person name="Ferling I."/>
            <person name="Riege K."/>
            <person name="Groth M."/>
            <person name="Westermann M."/>
            <person name="Marz M."/>
            <person name="Spaller T."/>
            <person name="Winckler T."/>
            <person name="Schaap P."/>
            <person name="Glockner G."/>
        </authorList>
    </citation>
    <scope>NUCLEOTIDE SEQUENCE [LARGE SCALE GENOMIC DNA]</scope>
    <source>
        <strain evidence="6 7">Jena</strain>
    </source>
</reference>
<keyword evidence="2 5" id="KW-0812">Transmembrane</keyword>
<accession>A0A2P6NTI6</accession>
<proteinExistence type="predicted"/>
<evidence type="ECO:0000313" key="6">
    <source>
        <dbReference type="EMBL" id="PRP87283.1"/>
    </source>
</evidence>
<name>A0A2P6NTI6_9EUKA</name>
<feature type="transmembrane region" description="Helical" evidence="5">
    <location>
        <begin position="137"/>
        <end position="158"/>
    </location>
</feature>
<keyword evidence="3 5" id="KW-1133">Transmembrane helix</keyword>
<comment type="subcellular location">
    <subcellularLocation>
        <location evidence="1">Membrane</location>
        <topology evidence="1">Multi-pass membrane protein</topology>
    </subcellularLocation>
</comment>
<feature type="transmembrane region" description="Helical" evidence="5">
    <location>
        <begin position="77"/>
        <end position="99"/>
    </location>
</feature>
<keyword evidence="4 5" id="KW-0472">Membrane</keyword>
<evidence type="ECO:0000256" key="2">
    <source>
        <dbReference type="ARBA" id="ARBA00022692"/>
    </source>
</evidence>
<dbReference type="STRING" id="1890364.A0A2P6NTI6"/>
<dbReference type="InParanoid" id="A0A2P6NTI6"/>
<dbReference type="PANTHER" id="PTHR10687">
    <property type="entry name" value="SECRETORY CARRIER-ASSOCIATED MEMBRANE PROTEIN SCAMP"/>
    <property type="match status" value="1"/>
</dbReference>
<dbReference type="PANTHER" id="PTHR10687:SF2">
    <property type="entry name" value="SECRETORY CARRIER-ASSOCIATED MEMBRANE PROTEIN"/>
    <property type="match status" value="1"/>
</dbReference>
<organism evidence="6 7">
    <name type="scientific">Planoprotostelium fungivorum</name>
    <dbReference type="NCBI Taxonomy" id="1890364"/>
    <lineage>
        <taxon>Eukaryota</taxon>
        <taxon>Amoebozoa</taxon>
        <taxon>Evosea</taxon>
        <taxon>Variosea</taxon>
        <taxon>Cavosteliida</taxon>
        <taxon>Cavosteliaceae</taxon>
        <taxon>Planoprotostelium</taxon>
    </lineage>
</organism>
<comment type="caution">
    <text evidence="6">The sequence shown here is derived from an EMBL/GenBank/DDBJ whole genome shotgun (WGS) entry which is preliminary data.</text>
</comment>
<gene>
    <name evidence="6" type="ORF">PROFUN_01545</name>
</gene>
<dbReference type="GO" id="GO:0015031">
    <property type="term" value="P:protein transport"/>
    <property type="evidence" value="ECO:0007669"/>
    <property type="project" value="InterPro"/>
</dbReference>
<dbReference type="EMBL" id="MDYQ01000021">
    <property type="protein sequence ID" value="PRP87283.1"/>
    <property type="molecule type" value="Genomic_DNA"/>
</dbReference>
<keyword evidence="7" id="KW-1185">Reference proteome</keyword>
<dbReference type="InterPro" id="IPR007273">
    <property type="entry name" value="SCAMP"/>
</dbReference>
<evidence type="ECO:0000313" key="7">
    <source>
        <dbReference type="Proteomes" id="UP000241769"/>
    </source>
</evidence>
<evidence type="ECO:0000256" key="5">
    <source>
        <dbReference type="SAM" id="Phobius"/>
    </source>
</evidence>
<dbReference type="GO" id="GO:0055038">
    <property type="term" value="C:recycling endosome membrane"/>
    <property type="evidence" value="ECO:0007669"/>
    <property type="project" value="TreeGrafter"/>
</dbReference>
<dbReference type="Proteomes" id="UP000241769">
    <property type="component" value="Unassembled WGS sequence"/>
</dbReference>
<protein>
    <recommendedName>
        <fullName evidence="8">Secretory carrier membrane protein</fullName>
    </recommendedName>
</protein>